<gene>
    <name evidence="1" type="ORF">J8F10_10120</name>
</gene>
<reference evidence="1 2" key="1">
    <citation type="submission" date="2021-04" db="EMBL/GenBank/DDBJ databases">
        <authorList>
            <person name="Ivanova A."/>
        </authorList>
    </citation>
    <scope>NUCLEOTIDE SEQUENCE [LARGE SCALE GENOMIC DNA]</scope>
    <source>
        <strain evidence="1 2">G18</strain>
    </source>
</reference>
<evidence type="ECO:0000313" key="2">
    <source>
        <dbReference type="Proteomes" id="UP000676565"/>
    </source>
</evidence>
<evidence type="ECO:0000313" key="1">
    <source>
        <dbReference type="EMBL" id="MBP3955636.1"/>
    </source>
</evidence>
<protein>
    <submittedName>
        <fullName evidence="1">Uncharacterized protein</fullName>
    </submittedName>
</protein>
<comment type="caution">
    <text evidence="1">The sequence shown here is derived from an EMBL/GenBank/DDBJ whole genome shotgun (WGS) entry which is preliminary data.</text>
</comment>
<organism evidence="1 2">
    <name type="scientific">Gemmata palustris</name>
    <dbReference type="NCBI Taxonomy" id="2822762"/>
    <lineage>
        <taxon>Bacteria</taxon>
        <taxon>Pseudomonadati</taxon>
        <taxon>Planctomycetota</taxon>
        <taxon>Planctomycetia</taxon>
        <taxon>Gemmatales</taxon>
        <taxon>Gemmataceae</taxon>
        <taxon>Gemmata</taxon>
    </lineage>
</organism>
<accession>A0ABS5BPJ7</accession>
<sequence>MTTRAASGRQDGTSSYEMELRALVEAVKIADGPCTVVSDYDGLIRTAQ</sequence>
<name>A0ABS5BPJ7_9BACT</name>
<dbReference type="RefSeq" id="WP_210653707.1">
    <property type="nucleotide sequence ID" value="NZ_JAGKQQ010000001.1"/>
</dbReference>
<keyword evidence="2" id="KW-1185">Reference proteome</keyword>
<dbReference type="EMBL" id="JAGKQQ010000001">
    <property type="protein sequence ID" value="MBP3955636.1"/>
    <property type="molecule type" value="Genomic_DNA"/>
</dbReference>
<dbReference type="Proteomes" id="UP000676565">
    <property type="component" value="Unassembled WGS sequence"/>
</dbReference>
<proteinExistence type="predicted"/>